<keyword evidence="4" id="KW-1185">Reference proteome</keyword>
<dbReference type="Proteomes" id="UP000639772">
    <property type="component" value="Chromosome 1"/>
</dbReference>
<dbReference type="EMBL" id="JADCNM010000001">
    <property type="protein sequence ID" value="KAG0502593.1"/>
    <property type="molecule type" value="Genomic_DNA"/>
</dbReference>
<gene>
    <name evidence="3" type="ORF">HPP92_002665</name>
    <name evidence="2" type="ORF">HPP92_003071</name>
</gene>
<evidence type="ECO:0000313" key="4">
    <source>
        <dbReference type="Proteomes" id="UP000636800"/>
    </source>
</evidence>
<feature type="transmembrane region" description="Helical" evidence="1">
    <location>
        <begin position="181"/>
        <end position="208"/>
    </location>
</feature>
<feature type="transmembrane region" description="Helical" evidence="1">
    <location>
        <begin position="30"/>
        <end position="52"/>
    </location>
</feature>
<accession>A0A835RTQ5</accession>
<dbReference type="Proteomes" id="UP000636800">
    <property type="component" value="Chromosome 1"/>
</dbReference>
<sequence length="267" mass="28575">MAMISQFGVSSVLGLLGEALFLLTKNWRPLLPVLLLHLLFSCLVSLFSHLILSPILADFSSKFASQVIPGGPNPDFSLIISSMRKPIREIAVTEAFVFVLLFVFSSLVTMAIVHLLSASYSSKPLKPQDVPSLIRRTWKGPFLTQICAAVLNFSGAFLMIFLICAVMLFSVGSSGFTVGGAFISIILMLSYLFLLLISCMAVVVSVVEEGSYGLAAMARSLELTDGRKRMGVLAILAVNVIGHGGGLLAMEEGLAYSGLPKEDAAIP</sequence>
<protein>
    <submittedName>
        <fullName evidence="2">Uncharacterized protein</fullName>
    </submittedName>
</protein>
<evidence type="ECO:0000313" key="3">
    <source>
        <dbReference type="EMBL" id="KAG0502593.1"/>
    </source>
</evidence>
<feature type="transmembrane region" description="Helical" evidence="1">
    <location>
        <begin position="142"/>
        <end position="169"/>
    </location>
</feature>
<keyword evidence="1" id="KW-0812">Transmembrane</keyword>
<organism evidence="2 4">
    <name type="scientific">Vanilla planifolia</name>
    <name type="common">Vanilla</name>
    <dbReference type="NCBI Taxonomy" id="51239"/>
    <lineage>
        <taxon>Eukaryota</taxon>
        <taxon>Viridiplantae</taxon>
        <taxon>Streptophyta</taxon>
        <taxon>Embryophyta</taxon>
        <taxon>Tracheophyta</taxon>
        <taxon>Spermatophyta</taxon>
        <taxon>Magnoliopsida</taxon>
        <taxon>Liliopsida</taxon>
        <taxon>Asparagales</taxon>
        <taxon>Orchidaceae</taxon>
        <taxon>Vanilloideae</taxon>
        <taxon>Vanilleae</taxon>
        <taxon>Vanilla</taxon>
    </lineage>
</organism>
<dbReference type="AlphaFoldDB" id="A0A835RTQ5"/>
<dbReference type="PANTHER" id="PTHR33133">
    <property type="entry name" value="OS08G0107100 PROTEIN-RELATED"/>
    <property type="match status" value="1"/>
</dbReference>
<feature type="transmembrane region" description="Helical" evidence="1">
    <location>
        <begin position="6"/>
        <end position="23"/>
    </location>
</feature>
<evidence type="ECO:0000256" key="1">
    <source>
        <dbReference type="SAM" id="Phobius"/>
    </source>
</evidence>
<dbReference type="OrthoDB" id="737323at2759"/>
<evidence type="ECO:0000313" key="5">
    <source>
        <dbReference type="Proteomes" id="UP000639772"/>
    </source>
</evidence>
<keyword evidence="1" id="KW-1133">Transmembrane helix</keyword>
<reference evidence="4 5" key="1">
    <citation type="journal article" date="2020" name="Nat. Food">
        <title>A phased Vanilla planifolia genome enables genetic improvement of flavour and production.</title>
        <authorList>
            <person name="Hasing T."/>
            <person name="Tang H."/>
            <person name="Brym M."/>
            <person name="Khazi F."/>
            <person name="Huang T."/>
            <person name="Chambers A.H."/>
        </authorList>
    </citation>
    <scope>NUCLEOTIDE SEQUENCE [LARGE SCALE GENOMIC DNA]</scope>
    <source>
        <tissue evidence="2">Leaf</tissue>
    </source>
</reference>
<dbReference type="EMBL" id="JADCNL010000001">
    <property type="protein sequence ID" value="KAG0498380.1"/>
    <property type="molecule type" value="Genomic_DNA"/>
</dbReference>
<evidence type="ECO:0000313" key="2">
    <source>
        <dbReference type="EMBL" id="KAG0498380.1"/>
    </source>
</evidence>
<proteinExistence type="predicted"/>
<keyword evidence="1" id="KW-0472">Membrane</keyword>
<dbReference type="PANTHER" id="PTHR33133:SF1">
    <property type="entry name" value="EXPRESSED PROTEIN-RELATED"/>
    <property type="match status" value="1"/>
</dbReference>
<name>A0A835RTQ5_VANPL</name>
<feature type="transmembrane region" description="Helical" evidence="1">
    <location>
        <begin position="95"/>
        <end position="121"/>
    </location>
</feature>
<feature type="transmembrane region" description="Helical" evidence="1">
    <location>
        <begin position="229"/>
        <end position="250"/>
    </location>
</feature>
<comment type="caution">
    <text evidence="2">The sequence shown here is derived from an EMBL/GenBank/DDBJ whole genome shotgun (WGS) entry which is preliminary data.</text>
</comment>